<dbReference type="AlphaFoldDB" id="A0A1I8FA60"/>
<dbReference type="Proteomes" id="UP000095280">
    <property type="component" value="Unplaced"/>
</dbReference>
<dbReference type="WBParaSite" id="maker-unitig_26482-snap-gene-0.2-mRNA-1">
    <property type="protein sequence ID" value="maker-unitig_26482-snap-gene-0.2-mRNA-1"/>
    <property type="gene ID" value="maker-unitig_26482-snap-gene-0.2"/>
</dbReference>
<evidence type="ECO:0000256" key="1">
    <source>
        <dbReference type="SAM" id="MobiDB-lite"/>
    </source>
</evidence>
<feature type="region of interest" description="Disordered" evidence="1">
    <location>
        <begin position="157"/>
        <end position="191"/>
    </location>
</feature>
<reference evidence="3" key="1">
    <citation type="submission" date="2016-11" db="UniProtKB">
        <authorList>
            <consortium name="WormBaseParasite"/>
        </authorList>
    </citation>
    <scope>IDENTIFICATION</scope>
</reference>
<dbReference type="PANTHER" id="PTHR35842:SF1">
    <property type="entry name" value="SI:CH211-67E16.11"/>
    <property type="match status" value="1"/>
</dbReference>
<dbReference type="PANTHER" id="PTHR35842">
    <property type="entry name" value="SI:CH211-67E16.11"/>
    <property type="match status" value="1"/>
</dbReference>
<name>A0A1I8FA60_9PLAT</name>
<organism evidence="2 3">
    <name type="scientific">Macrostomum lignano</name>
    <dbReference type="NCBI Taxonomy" id="282301"/>
    <lineage>
        <taxon>Eukaryota</taxon>
        <taxon>Metazoa</taxon>
        <taxon>Spiralia</taxon>
        <taxon>Lophotrochozoa</taxon>
        <taxon>Platyhelminthes</taxon>
        <taxon>Rhabditophora</taxon>
        <taxon>Macrostomorpha</taxon>
        <taxon>Macrostomida</taxon>
        <taxon>Macrostomidae</taxon>
        <taxon>Macrostomum</taxon>
    </lineage>
</organism>
<accession>A0A1I8FA60</accession>
<proteinExistence type="predicted"/>
<evidence type="ECO:0000313" key="2">
    <source>
        <dbReference type="Proteomes" id="UP000095280"/>
    </source>
</evidence>
<evidence type="ECO:0000313" key="3">
    <source>
        <dbReference type="WBParaSite" id="maker-unitig_26482-snap-gene-0.2-mRNA-1"/>
    </source>
</evidence>
<feature type="compositionally biased region" description="Basic and acidic residues" evidence="1">
    <location>
        <begin position="181"/>
        <end position="190"/>
    </location>
</feature>
<protein>
    <submittedName>
        <fullName evidence="3">Pkinase_C domain-containing protein</fullName>
    </submittedName>
</protein>
<keyword evidence="2" id="KW-1185">Reference proteome</keyword>
<sequence>MSLSCDLTEVTSRRSAGMFKALPKSEFRVHLAKPSSWNSIPAEGVAAAALPASPGTVCWCWTRFLGSSSATCCSKGRLRFTRPAIPHCRTSLFWRGPRSKPPEPTGNCEHHFLPAGGLRERHGDAALLTQSASPAPSCPGSRPARPAYPFSRRPQCPLQAAGRAAPPSTTTPGLARPEAGAVRESDRRDGALPLEQSCDQAVLVARGWNPDAGLDGSGGGGRAVCTPSSRDVGFSPPRCRLSTPTARIRRLADTRGREPARGRRMKRLCRTDYCVNNLVIYLRSPACWTATLLLWDFNNDYDVSRDEEYSPEELLADLSQCKARREFTRRSGGRPPLMYGVSETNSIFGNGLSDPVTAGCRSLPTSLIIKRMAARQRRRARDDEAEEADDL</sequence>